<dbReference type="AlphaFoldDB" id="A0A3P3XGR5"/>
<protein>
    <submittedName>
        <fullName evidence="2">Alpha amylase catalytic region</fullName>
    </submittedName>
</protein>
<sequence>MALQISRSLRSVNVPPKHLWMPSGAIAIPDSVSARVVAQKFQLPASELRALSLIDDASRIIIDLYRQQLSKMLRHITESAMGTEKDRSALADVLKELALEFPPPEVFDGIADASDWLESSSQAKDGKMLSHREAALEQLILVRLFNENPACVSYRPLFDDGVSPAGTAAAGSLAAKTPYLAVFLKLEEALKALPGLSYEKGKALDLISFLREPAKRAPQSLKAQLQWIVDNWGELLGDFRLALLAGIDMINEETAPRFPAGPGPAHAYHYRSSLHEYEKFSADRNWMPSLVLLAKNTLVWLHQLSVIYGREISRLDQIPDEELITMAERGINGLWLIGIWQRSPASEKIKKLCGNPEAAASAYSLFDYEISPELGGWEALDAFREQCRQFGIRLAADMVPNHTGIDSFWVRTKPELFMSVPYCPFPSYTFNGPDLSSDPSVGIWLEDHYYSRTDAAVVFKRLDRHTGEVRYIYHGNDGTGMPWNDTAQIDFLNPAAREAVKERILHVASHFSIIRFDAAMVLAKQHIRRLWYPAPGAGGAIPSRSEHAMSDEAFDKAIPNEFWREVVDLCAEKAPDTLLLAEAFWLMEGYFVRTLGMHRVYNSAFMNMLKEEKNSLYRLTIKNTQEFDRDILKRFVNFMSNPDEETAVAQFGKGDKYFGVATMLATMPGLPMIAHGQIEGFTEKYGMEFKRSYKDETPDRDFIARHEREIFPLLRTRPLFSDIEHFFLYDYMRADGTIDENVFAYTNGQGEQRALILYNNCWERTSGRIHNSCAFTQKSPSGKKHLETITLAKALGVEPSPDNYLIMHEIRSGLWFIYRSEEIASSGLQVALEGYQSKVFLEISSVHDTEGRYARLYEIVDSKGIADLDDALLEADQPDLFRALHNAIVSLNGVEAVESLSKSEAIARAAIFSEMFFSRLCATAGCEYTHPASRAESIRRAVSWMSSVLSGLYNPEILDEAPLAAYRIGAPRKRLTLLVYAFISALAKSFAADGLSEDIGRVVEEYRITKKLREFAVALSRTIPDEPENSIDPSAEAEIAIAWALRADAKLFAASAVSNSGKKESAVGASPSAHDILEWAFSNALMRAALGVNHYRGTEYFNRERFEAFIGLLPAFGWIDSITQIFPEGDVDAVEFWHLRAELLAAHEADSGYLTKTLLENVLAHASP</sequence>
<dbReference type="EMBL" id="FWDM01000011">
    <property type="protein sequence ID" value="SLM11228.1"/>
    <property type="molecule type" value="Genomic_DNA"/>
</dbReference>
<dbReference type="InterPro" id="IPR006047">
    <property type="entry name" value="GH13_cat_dom"/>
</dbReference>
<evidence type="ECO:0000313" key="2">
    <source>
        <dbReference type="EMBL" id="SLM11228.1"/>
    </source>
</evidence>
<proteinExistence type="predicted"/>
<dbReference type="InterPro" id="IPR017853">
    <property type="entry name" value="GH"/>
</dbReference>
<organism evidence="2">
    <name type="scientific">uncultured spirochete</name>
    <dbReference type="NCBI Taxonomy" id="156406"/>
    <lineage>
        <taxon>Bacteria</taxon>
        <taxon>Pseudomonadati</taxon>
        <taxon>Spirochaetota</taxon>
        <taxon>Spirochaetia</taxon>
        <taxon>Spirochaetales</taxon>
        <taxon>environmental samples</taxon>
    </lineage>
</organism>
<accession>A0A3P3XGR5</accession>
<evidence type="ECO:0000259" key="1">
    <source>
        <dbReference type="SMART" id="SM00642"/>
    </source>
</evidence>
<dbReference type="PANTHER" id="PTHR47786">
    <property type="entry name" value="ALPHA-1,4-GLUCAN:MALTOSE-1-PHOSPHATE MALTOSYLTRANSFERASE"/>
    <property type="match status" value="1"/>
</dbReference>
<reference evidence="2" key="1">
    <citation type="submission" date="2017-02" db="EMBL/GenBank/DDBJ databases">
        <authorList>
            <person name="Regsiter A."/>
            <person name="William W."/>
        </authorList>
    </citation>
    <scope>NUCLEOTIDE SEQUENCE</scope>
    <source>
        <strain evidence="2">Bib</strain>
    </source>
</reference>
<dbReference type="Gene3D" id="3.20.20.80">
    <property type="entry name" value="Glycosidases"/>
    <property type="match status" value="1"/>
</dbReference>
<dbReference type="Pfam" id="PF00128">
    <property type="entry name" value="Alpha-amylase"/>
    <property type="match status" value="1"/>
</dbReference>
<dbReference type="GO" id="GO:0005975">
    <property type="term" value="P:carbohydrate metabolic process"/>
    <property type="evidence" value="ECO:0007669"/>
    <property type="project" value="InterPro"/>
</dbReference>
<dbReference type="SUPFAM" id="SSF51445">
    <property type="entry name" value="(Trans)glycosidases"/>
    <property type="match status" value="1"/>
</dbReference>
<dbReference type="SMART" id="SM00642">
    <property type="entry name" value="Aamy"/>
    <property type="match status" value="1"/>
</dbReference>
<name>A0A3P3XGR5_9SPIR</name>
<feature type="domain" description="Glycosyl hydrolase family 13 catalytic" evidence="1">
    <location>
        <begin position="296"/>
        <end position="708"/>
    </location>
</feature>
<dbReference type="PANTHER" id="PTHR47786:SF2">
    <property type="entry name" value="GLYCOSYL HYDROLASE FAMILY 13 CATALYTIC DOMAIN-CONTAINING PROTEIN"/>
    <property type="match status" value="1"/>
</dbReference>
<gene>
    <name evidence="2" type="ORF">SPIROBIBN47_190009</name>
</gene>